<dbReference type="HOGENOM" id="CLU_1384318_0_0_1"/>
<name>A0A0C3C5B4_HEBCY</name>
<gene>
    <name evidence="1" type="ORF">M413DRAFT_191289</name>
</gene>
<accession>A0A0C3C5B4</accession>
<proteinExistence type="predicted"/>
<evidence type="ECO:0000313" key="1">
    <source>
        <dbReference type="EMBL" id="KIM39444.1"/>
    </source>
</evidence>
<sequence length="197" mass="22038">MRERRETRIPVMHIRVWSYHRSLLFGKYIPENKIMKADPGAGIHDNKPGVYPQISAGIYYGIHDNKPGVYPRISAGIYCGAQKCPRPVIRPDTGMNGNKPGVYPRISAGIYSGAQKFPHLRIPSGPRIDSAQTRRARISPMLISPEMILGAGILWPKRKTPNAGMCPALSPPKSPLRTSLRPPVYDRKLWGYQLICL</sequence>
<organism evidence="1 2">
    <name type="scientific">Hebeloma cylindrosporum</name>
    <dbReference type="NCBI Taxonomy" id="76867"/>
    <lineage>
        <taxon>Eukaryota</taxon>
        <taxon>Fungi</taxon>
        <taxon>Dikarya</taxon>
        <taxon>Basidiomycota</taxon>
        <taxon>Agaricomycotina</taxon>
        <taxon>Agaricomycetes</taxon>
        <taxon>Agaricomycetidae</taxon>
        <taxon>Agaricales</taxon>
        <taxon>Agaricineae</taxon>
        <taxon>Hymenogastraceae</taxon>
        <taxon>Hebeloma</taxon>
    </lineage>
</organism>
<dbReference type="EMBL" id="KN831785">
    <property type="protein sequence ID" value="KIM39444.1"/>
    <property type="molecule type" value="Genomic_DNA"/>
</dbReference>
<keyword evidence="2" id="KW-1185">Reference proteome</keyword>
<reference evidence="1 2" key="1">
    <citation type="submission" date="2014-04" db="EMBL/GenBank/DDBJ databases">
        <authorList>
            <consortium name="DOE Joint Genome Institute"/>
            <person name="Kuo A."/>
            <person name="Gay G."/>
            <person name="Dore J."/>
            <person name="Kohler A."/>
            <person name="Nagy L.G."/>
            <person name="Floudas D."/>
            <person name="Copeland A."/>
            <person name="Barry K.W."/>
            <person name="Cichocki N."/>
            <person name="Veneault-Fourrey C."/>
            <person name="LaButti K."/>
            <person name="Lindquist E.A."/>
            <person name="Lipzen A."/>
            <person name="Lundell T."/>
            <person name="Morin E."/>
            <person name="Murat C."/>
            <person name="Sun H."/>
            <person name="Tunlid A."/>
            <person name="Henrissat B."/>
            <person name="Grigoriev I.V."/>
            <person name="Hibbett D.S."/>
            <person name="Martin F."/>
            <person name="Nordberg H.P."/>
            <person name="Cantor M.N."/>
            <person name="Hua S.X."/>
        </authorList>
    </citation>
    <scope>NUCLEOTIDE SEQUENCE [LARGE SCALE GENOMIC DNA]</scope>
    <source>
        <strain evidence="2">h7</strain>
    </source>
</reference>
<dbReference type="AlphaFoldDB" id="A0A0C3C5B4"/>
<reference evidence="2" key="2">
    <citation type="submission" date="2015-01" db="EMBL/GenBank/DDBJ databases">
        <title>Evolutionary Origins and Diversification of the Mycorrhizal Mutualists.</title>
        <authorList>
            <consortium name="DOE Joint Genome Institute"/>
            <consortium name="Mycorrhizal Genomics Consortium"/>
            <person name="Kohler A."/>
            <person name="Kuo A."/>
            <person name="Nagy L.G."/>
            <person name="Floudas D."/>
            <person name="Copeland A."/>
            <person name="Barry K.W."/>
            <person name="Cichocki N."/>
            <person name="Veneault-Fourrey C."/>
            <person name="LaButti K."/>
            <person name="Lindquist E.A."/>
            <person name="Lipzen A."/>
            <person name="Lundell T."/>
            <person name="Morin E."/>
            <person name="Murat C."/>
            <person name="Riley R."/>
            <person name="Ohm R."/>
            <person name="Sun H."/>
            <person name="Tunlid A."/>
            <person name="Henrissat B."/>
            <person name="Grigoriev I.V."/>
            <person name="Hibbett D.S."/>
            <person name="Martin F."/>
        </authorList>
    </citation>
    <scope>NUCLEOTIDE SEQUENCE [LARGE SCALE GENOMIC DNA]</scope>
    <source>
        <strain evidence="2">h7</strain>
    </source>
</reference>
<protein>
    <submittedName>
        <fullName evidence="1">Uncharacterized protein</fullName>
    </submittedName>
</protein>
<dbReference type="Proteomes" id="UP000053424">
    <property type="component" value="Unassembled WGS sequence"/>
</dbReference>
<evidence type="ECO:0000313" key="2">
    <source>
        <dbReference type="Proteomes" id="UP000053424"/>
    </source>
</evidence>